<organism evidence="1 2">
    <name type="scientific">Oryzias melastigma</name>
    <name type="common">Marine medaka</name>
    <dbReference type="NCBI Taxonomy" id="30732"/>
    <lineage>
        <taxon>Eukaryota</taxon>
        <taxon>Metazoa</taxon>
        <taxon>Chordata</taxon>
        <taxon>Craniata</taxon>
        <taxon>Vertebrata</taxon>
        <taxon>Euteleostomi</taxon>
        <taxon>Actinopterygii</taxon>
        <taxon>Neopterygii</taxon>
        <taxon>Teleostei</taxon>
        <taxon>Neoteleostei</taxon>
        <taxon>Acanthomorphata</taxon>
        <taxon>Ovalentaria</taxon>
        <taxon>Atherinomorphae</taxon>
        <taxon>Beloniformes</taxon>
        <taxon>Adrianichthyidae</taxon>
        <taxon>Oryziinae</taxon>
        <taxon>Oryzias</taxon>
    </lineage>
</organism>
<dbReference type="PaxDb" id="30732-ENSOMEP00000016279"/>
<dbReference type="PANTHER" id="PTHR46750:SF1">
    <property type="entry name" value="KUNITZ-TYPE PROTEASE INHIBITOR 1"/>
    <property type="match status" value="1"/>
</dbReference>
<protein>
    <submittedName>
        <fullName evidence="1">Uncharacterized protein</fullName>
    </submittedName>
</protein>
<dbReference type="GO" id="GO:0060429">
    <property type="term" value="P:epithelium development"/>
    <property type="evidence" value="ECO:0007669"/>
    <property type="project" value="TreeGrafter"/>
</dbReference>
<reference evidence="1" key="1">
    <citation type="submission" date="2025-08" db="UniProtKB">
        <authorList>
            <consortium name="Ensembl"/>
        </authorList>
    </citation>
    <scope>IDENTIFICATION</scope>
</reference>
<accession>A0A3B3CG17</accession>
<keyword evidence="2" id="KW-1185">Reference proteome</keyword>
<reference evidence="1" key="2">
    <citation type="submission" date="2025-09" db="UniProtKB">
        <authorList>
            <consortium name="Ensembl"/>
        </authorList>
    </citation>
    <scope>IDENTIFICATION</scope>
</reference>
<dbReference type="AlphaFoldDB" id="A0A3B3CG17"/>
<dbReference type="PANTHER" id="PTHR46750">
    <property type="entry name" value="KUNITZ-TYPE PROTEASE INHIBITOR 1"/>
    <property type="match status" value="1"/>
</dbReference>
<sequence>MCFLHPQLNSREHLYPEFAGFIQKKKKKKTPAMEDNYSPRLSELVCLSTALLSWETPTTGETCFSIFKKGKEDFVLDTEESVKQGATFISSCLMFTCLYKTEYICRFVRKKEFMNYILDSVCENHLKLEHKLSKNSHFTFSFQKLQTLHVILPYLAQCKNMKYLNHVHFTSWLLVIKETNLYF</sequence>
<dbReference type="Ensembl" id="ENSOMET00000024698.1">
    <property type="protein sequence ID" value="ENSOMEP00000016279.1"/>
    <property type="gene ID" value="ENSOMEG00000017912.1"/>
</dbReference>
<evidence type="ECO:0000313" key="2">
    <source>
        <dbReference type="Proteomes" id="UP000261560"/>
    </source>
</evidence>
<evidence type="ECO:0000313" key="1">
    <source>
        <dbReference type="Ensembl" id="ENSOMEP00000016279.1"/>
    </source>
</evidence>
<dbReference type="GO" id="GO:0008544">
    <property type="term" value="P:epidermis development"/>
    <property type="evidence" value="ECO:0007669"/>
    <property type="project" value="TreeGrafter"/>
</dbReference>
<dbReference type="GO" id="GO:0004867">
    <property type="term" value="F:serine-type endopeptidase inhibitor activity"/>
    <property type="evidence" value="ECO:0007669"/>
    <property type="project" value="TreeGrafter"/>
</dbReference>
<dbReference type="GO" id="GO:0005886">
    <property type="term" value="C:plasma membrane"/>
    <property type="evidence" value="ECO:0007669"/>
    <property type="project" value="TreeGrafter"/>
</dbReference>
<dbReference type="GO" id="GO:0030198">
    <property type="term" value="P:extracellular matrix organization"/>
    <property type="evidence" value="ECO:0007669"/>
    <property type="project" value="TreeGrafter"/>
</dbReference>
<name>A0A3B3CG17_ORYME</name>
<dbReference type="STRING" id="30732.ENSOMEP00000016279"/>
<dbReference type="Proteomes" id="UP000261560">
    <property type="component" value="Unplaced"/>
</dbReference>
<proteinExistence type="predicted"/>